<name>A0A520N6B8_9GAMM</name>
<reference evidence="6 7" key="1">
    <citation type="submission" date="2019-02" db="EMBL/GenBank/DDBJ databases">
        <title>Prokaryotic population dynamics and viral predation in marine succession experiment using metagenomics: the confinement effect.</title>
        <authorList>
            <person name="Haro-Moreno J.M."/>
            <person name="Rodriguez-Valera F."/>
            <person name="Lopez-Perez M."/>
        </authorList>
    </citation>
    <scope>NUCLEOTIDE SEQUENCE [LARGE SCALE GENOMIC DNA]</scope>
    <source>
        <strain evidence="6">MED-G164</strain>
    </source>
</reference>
<evidence type="ECO:0000256" key="1">
    <source>
        <dbReference type="ARBA" id="ARBA00022603"/>
    </source>
</evidence>
<feature type="binding site" evidence="5">
    <location>
        <position position="103"/>
    </location>
    <ligand>
        <name>S-adenosyl-L-methionine</name>
        <dbReference type="ChEBI" id="CHEBI:59789"/>
    </ligand>
</feature>
<dbReference type="PANTHER" id="PTHR33603">
    <property type="entry name" value="METHYLTRANSFERASE"/>
    <property type="match status" value="1"/>
</dbReference>
<dbReference type="GO" id="GO:0070038">
    <property type="term" value="F:rRNA (pseudouridine-N3-)-methyltransferase activity"/>
    <property type="evidence" value="ECO:0007669"/>
    <property type="project" value="UniProtKB-UniRule"/>
</dbReference>
<dbReference type="PIRSF" id="PIRSF004505">
    <property type="entry name" value="MT_bac"/>
    <property type="match status" value="1"/>
</dbReference>
<keyword evidence="3 5" id="KW-0949">S-adenosyl-L-methionine</keyword>
<proteinExistence type="inferred from homology"/>
<evidence type="ECO:0000256" key="5">
    <source>
        <dbReference type="HAMAP-Rule" id="MF_00658"/>
    </source>
</evidence>
<comment type="function">
    <text evidence="5">Specifically methylates the pseudouridine at position 1915 (m3Psi1915) in 23S rRNA.</text>
</comment>
<accession>A0A520N6B8</accession>
<dbReference type="InterPro" id="IPR029026">
    <property type="entry name" value="tRNA_m1G_MTases_N"/>
</dbReference>
<evidence type="ECO:0000313" key="7">
    <source>
        <dbReference type="Proteomes" id="UP000315283"/>
    </source>
</evidence>
<comment type="caution">
    <text evidence="6">The sequence shown here is derived from an EMBL/GenBank/DDBJ whole genome shotgun (WGS) entry which is preliminary data.</text>
</comment>
<keyword evidence="5" id="KW-0963">Cytoplasm</keyword>
<dbReference type="CDD" id="cd18081">
    <property type="entry name" value="RlmH-like"/>
    <property type="match status" value="1"/>
</dbReference>
<keyword evidence="1 5" id="KW-0489">Methyltransferase</keyword>
<dbReference type="Gene3D" id="3.40.1280.10">
    <property type="match status" value="1"/>
</dbReference>
<dbReference type="AlphaFoldDB" id="A0A520N6B8"/>
<dbReference type="HAMAP" id="MF_00658">
    <property type="entry name" value="23SrRNA_methyltr_H"/>
    <property type="match status" value="1"/>
</dbReference>
<dbReference type="Pfam" id="PF02590">
    <property type="entry name" value="SPOUT_MTase"/>
    <property type="match status" value="1"/>
</dbReference>
<dbReference type="InterPro" id="IPR029028">
    <property type="entry name" value="Alpha/beta_knot_MTases"/>
</dbReference>
<dbReference type="PANTHER" id="PTHR33603:SF1">
    <property type="entry name" value="RIBOSOMAL RNA LARGE SUBUNIT METHYLTRANSFERASE H"/>
    <property type="match status" value="1"/>
</dbReference>
<evidence type="ECO:0000256" key="4">
    <source>
        <dbReference type="ARBA" id="ARBA00038303"/>
    </source>
</evidence>
<comment type="catalytic activity">
    <reaction evidence="5">
        <text>pseudouridine(1915) in 23S rRNA + S-adenosyl-L-methionine = N(3)-methylpseudouridine(1915) in 23S rRNA + S-adenosyl-L-homocysteine + H(+)</text>
        <dbReference type="Rhea" id="RHEA:42752"/>
        <dbReference type="Rhea" id="RHEA-COMP:10221"/>
        <dbReference type="Rhea" id="RHEA-COMP:10222"/>
        <dbReference type="ChEBI" id="CHEBI:15378"/>
        <dbReference type="ChEBI" id="CHEBI:57856"/>
        <dbReference type="ChEBI" id="CHEBI:59789"/>
        <dbReference type="ChEBI" id="CHEBI:65314"/>
        <dbReference type="ChEBI" id="CHEBI:74486"/>
        <dbReference type="EC" id="2.1.1.177"/>
    </reaction>
</comment>
<gene>
    <name evidence="5" type="primary">rlmH</name>
    <name evidence="6" type="ORF">EVA97_00900</name>
</gene>
<comment type="subunit">
    <text evidence="5">Homodimer.</text>
</comment>
<evidence type="ECO:0000313" key="6">
    <source>
        <dbReference type="EMBL" id="RZO29021.1"/>
    </source>
</evidence>
<comment type="similarity">
    <text evidence="4 5">Belongs to the RNA methyltransferase RlmH family.</text>
</comment>
<dbReference type="EC" id="2.1.1.177" evidence="5"/>
<dbReference type="SUPFAM" id="SSF75217">
    <property type="entry name" value="alpha/beta knot"/>
    <property type="match status" value="1"/>
</dbReference>
<sequence>MLIKIISIGNKLNLWQSQGIEFYTKQLPKNLAIEFIDLKSQQNPNYSIEEVIQKESSLILSKISKNDFVVSWDSSGESVTSKNFSNFILKSQSSMSSILFIIGGSFGLSLEVKQRSNKIFSASQFTFPHRLFRLLLVEQIYRAHTIINNMPYHK</sequence>
<organism evidence="6 7">
    <name type="scientific">SAR86 cluster bacterium</name>
    <dbReference type="NCBI Taxonomy" id="2030880"/>
    <lineage>
        <taxon>Bacteria</taxon>
        <taxon>Pseudomonadati</taxon>
        <taxon>Pseudomonadota</taxon>
        <taxon>Gammaproteobacteria</taxon>
        <taxon>SAR86 cluster</taxon>
    </lineage>
</organism>
<dbReference type="GO" id="GO:0005737">
    <property type="term" value="C:cytoplasm"/>
    <property type="evidence" value="ECO:0007669"/>
    <property type="project" value="UniProtKB-SubCell"/>
</dbReference>
<dbReference type="InterPro" id="IPR003742">
    <property type="entry name" value="RlmH-like"/>
</dbReference>
<comment type="caution">
    <text evidence="5">Lacks conserved residue(s) required for the propagation of feature annotation.</text>
</comment>
<protein>
    <recommendedName>
        <fullName evidence="5">Ribosomal RNA large subunit methyltransferase H</fullName>
        <ecNumber evidence="5">2.1.1.177</ecNumber>
    </recommendedName>
    <alternativeName>
        <fullName evidence="5">23S rRNA (pseudouridine1915-N3)-methyltransferase</fullName>
    </alternativeName>
    <alternativeName>
        <fullName evidence="5">23S rRNA m3Psi1915 methyltransferase</fullName>
    </alternativeName>
    <alternativeName>
        <fullName evidence="5">rRNA (pseudouridine-N3-)-methyltransferase RlmH</fullName>
    </alternativeName>
</protein>
<dbReference type="EMBL" id="SHBJ01000004">
    <property type="protein sequence ID" value="RZO29021.1"/>
    <property type="molecule type" value="Genomic_DNA"/>
</dbReference>
<comment type="subcellular location">
    <subcellularLocation>
        <location evidence="5">Cytoplasm</location>
    </subcellularLocation>
</comment>
<dbReference type="Proteomes" id="UP000315283">
    <property type="component" value="Unassembled WGS sequence"/>
</dbReference>
<keyword evidence="5" id="KW-0698">rRNA processing</keyword>
<evidence type="ECO:0000256" key="3">
    <source>
        <dbReference type="ARBA" id="ARBA00022691"/>
    </source>
</evidence>
<evidence type="ECO:0000256" key="2">
    <source>
        <dbReference type="ARBA" id="ARBA00022679"/>
    </source>
</evidence>
<keyword evidence="2 5" id="KW-0808">Transferase</keyword>